<dbReference type="GO" id="GO:0004674">
    <property type="term" value="F:protein serine/threonine kinase activity"/>
    <property type="evidence" value="ECO:0007669"/>
    <property type="project" value="UniProtKB-KW"/>
</dbReference>
<dbReference type="AlphaFoldDB" id="A0A1B6G9Q2"/>
<name>A0A1B6G9Q2_9HEMI</name>
<dbReference type="InterPro" id="IPR011009">
    <property type="entry name" value="Kinase-like_dom_sf"/>
</dbReference>
<sequence length="116" mass="12752">WSLGVVACLLLTGQYPSAVQLKMAQFGNDADVIQAKISHPEHSVSDSARDLCSRLLQHNPQHRLHSLLTLKTIAFFKGFSFEDVIAKKVAPNSLLSRKEPLTATVNDAFQDFDSAS</sequence>
<evidence type="ECO:0000313" key="8">
    <source>
        <dbReference type="EMBL" id="JAS59169.1"/>
    </source>
</evidence>
<evidence type="ECO:0000256" key="4">
    <source>
        <dbReference type="ARBA" id="ARBA00022777"/>
    </source>
</evidence>
<dbReference type="GO" id="GO:0005524">
    <property type="term" value="F:ATP binding"/>
    <property type="evidence" value="ECO:0007669"/>
    <property type="project" value="UniProtKB-KW"/>
</dbReference>
<proteinExistence type="predicted"/>
<dbReference type="EMBL" id="GECZ01010600">
    <property type="protein sequence ID" value="JAS59169.1"/>
    <property type="molecule type" value="Transcribed_RNA"/>
</dbReference>
<evidence type="ECO:0000256" key="1">
    <source>
        <dbReference type="ARBA" id="ARBA00022527"/>
    </source>
</evidence>
<keyword evidence="1" id="KW-0723">Serine/threonine-protein kinase</keyword>
<keyword evidence="2" id="KW-0808">Transferase</keyword>
<dbReference type="Gene3D" id="1.10.510.10">
    <property type="entry name" value="Transferase(Phosphotransferase) domain 1"/>
    <property type="match status" value="1"/>
</dbReference>
<dbReference type="SUPFAM" id="SSF56112">
    <property type="entry name" value="Protein kinase-like (PK-like)"/>
    <property type="match status" value="1"/>
</dbReference>
<keyword evidence="4" id="KW-0418">Kinase</keyword>
<feature type="chain" id="PRO_5008583382" description="Protein kinase domain-containing protein" evidence="6">
    <location>
        <begin position="19"/>
        <end position="116"/>
    </location>
</feature>
<evidence type="ECO:0000256" key="5">
    <source>
        <dbReference type="ARBA" id="ARBA00022840"/>
    </source>
</evidence>
<evidence type="ECO:0000256" key="2">
    <source>
        <dbReference type="ARBA" id="ARBA00022679"/>
    </source>
</evidence>
<feature type="non-terminal residue" evidence="8">
    <location>
        <position position="1"/>
    </location>
</feature>
<dbReference type="PANTHER" id="PTHR24355">
    <property type="entry name" value="G PROTEIN-COUPLED RECEPTOR KINASE/RIBOSOMAL PROTEIN S6 KINASE"/>
    <property type="match status" value="1"/>
</dbReference>
<dbReference type="PROSITE" id="PS50011">
    <property type="entry name" value="PROTEIN_KINASE_DOM"/>
    <property type="match status" value="1"/>
</dbReference>
<evidence type="ECO:0000256" key="6">
    <source>
        <dbReference type="SAM" id="SignalP"/>
    </source>
</evidence>
<reference evidence="8" key="1">
    <citation type="submission" date="2015-11" db="EMBL/GenBank/DDBJ databases">
        <title>De novo transcriptome assembly of four potential Pierce s Disease insect vectors from Arizona vineyards.</title>
        <authorList>
            <person name="Tassone E.E."/>
        </authorList>
    </citation>
    <scope>NUCLEOTIDE SEQUENCE</scope>
</reference>
<protein>
    <recommendedName>
        <fullName evidence="7">Protein kinase domain-containing protein</fullName>
    </recommendedName>
</protein>
<keyword evidence="3" id="KW-0547">Nucleotide-binding</keyword>
<organism evidence="8">
    <name type="scientific">Cuerna arida</name>
    <dbReference type="NCBI Taxonomy" id="1464854"/>
    <lineage>
        <taxon>Eukaryota</taxon>
        <taxon>Metazoa</taxon>
        <taxon>Ecdysozoa</taxon>
        <taxon>Arthropoda</taxon>
        <taxon>Hexapoda</taxon>
        <taxon>Insecta</taxon>
        <taxon>Pterygota</taxon>
        <taxon>Neoptera</taxon>
        <taxon>Paraneoptera</taxon>
        <taxon>Hemiptera</taxon>
        <taxon>Auchenorrhyncha</taxon>
        <taxon>Membracoidea</taxon>
        <taxon>Cicadellidae</taxon>
        <taxon>Cicadellinae</taxon>
        <taxon>Proconiini</taxon>
        <taxon>Cuerna</taxon>
    </lineage>
</organism>
<feature type="domain" description="Protein kinase" evidence="7">
    <location>
        <begin position="1"/>
        <end position="76"/>
    </location>
</feature>
<accession>A0A1B6G9Q2</accession>
<evidence type="ECO:0000259" key="7">
    <source>
        <dbReference type="PROSITE" id="PS50011"/>
    </source>
</evidence>
<dbReference type="PANTHER" id="PTHR24355:SF1">
    <property type="entry name" value="RIBOSOMAL PROTEIN S6 KINASE-RELATED PROTEIN"/>
    <property type="match status" value="1"/>
</dbReference>
<evidence type="ECO:0000256" key="3">
    <source>
        <dbReference type="ARBA" id="ARBA00022741"/>
    </source>
</evidence>
<keyword evidence="6" id="KW-0732">Signal</keyword>
<keyword evidence="5" id="KW-0067">ATP-binding</keyword>
<dbReference type="InterPro" id="IPR000719">
    <property type="entry name" value="Prot_kinase_dom"/>
</dbReference>
<feature type="signal peptide" evidence="6">
    <location>
        <begin position="1"/>
        <end position="18"/>
    </location>
</feature>
<gene>
    <name evidence="8" type="ORF">g.480</name>
</gene>